<dbReference type="EMBL" id="CP149785">
    <property type="protein sequence ID" value="WYF46818.1"/>
    <property type="molecule type" value="Genomic_DNA"/>
</dbReference>
<dbReference type="AlphaFoldDB" id="A0AAU6Q949"/>
<evidence type="ECO:0000313" key="1">
    <source>
        <dbReference type="EMBL" id="WYF46818.1"/>
    </source>
</evidence>
<dbReference type="Pfam" id="PF12686">
    <property type="entry name" value="DUF3800"/>
    <property type="match status" value="1"/>
</dbReference>
<dbReference type="InterPro" id="IPR024524">
    <property type="entry name" value="DUF3800"/>
</dbReference>
<sequence length="270" mass="31037">MGARNFTLYLDETGDHDLRKINPQFPIFGLGGIIIEDTALPRVTQALCDVKKEIFNDENIVLHSIDLRKKRRGFECLFDVNRMAKFYELFNEFILNAEMHIISVFINKPAHLKKYHQPYDPYEWGISLIMERFASFLLSHQATGKIIAEARGKKEDDEIRAAFLRTIYAGTRYMKAKTFQGLIDSELIFEPKKQNGTGLQIADMMLYPIARAILNDDPSNPAFHIVAQKMYGTYGCNVFPSERQPRWVFQASSDYASFAQMYPSVVARGK</sequence>
<reference evidence="1" key="1">
    <citation type="submission" date="2024-03" db="EMBL/GenBank/DDBJ databases">
        <title>Deinococcus weizhi sp. nov., isolated from human skin.</title>
        <authorList>
            <person name="Wei Z."/>
            <person name="Tian F."/>
            <person name="Yang C."/>
            <person name="Xin L.T."/>
            <person name="Wen Z.J."/>
            <person name="Lan K.C."/>
            <person name="Yu L."/>
            <person name="Zhe W."/>
            <person name="Dan F.D."/>
            <person name="Jun W."/>
            <person name="Rui Z."/>
            <person name="Yong X.J."/>
            <person name="Ting Y."/>
            <person name="Wei X."/>
            <person name="Xu Z.G."/>
            <person name="Xin Z."/>
            <person name="Dong F.G."/>
            <person name="Ni X.M."/>
            <person name="Zheng M.G."/>
            <person name="Chun Y."/>
            <person name="Qian W.X."/>
        </authorList>
    </citation>
    <scope>NUCLEOTIDE SEQUENCE</scope>
    <source>
        <strain evidence="1">VB142</strain>
        <plasmid evidence="1">p2</plasmid>
    </source>
</reference>
<name>A0AAU6Q949_9DEIO</name>
<proteinExistence type="predicted"/>
<protein>
    <submittedName>
        <fullName evidence="1">DUF3800 domain-containing protein</fullName>
    </submittedName>
</protein>
<gene>
    <name evidence="1" type="ORF">WDJ50_18400</name>
</gene>
<organism evidence="1">
    <name type="scientific">Deinococcus sp. VB142</name>
    <dbReference type="NCBI Taxonomy" id="3112952"/>
    <lineage>
        <taxon>Bacteria</taxon>
        <taxon>Thermotogati</taxon>
        <taxon>Deinococcota</taxon>
        <taxon>Deinococci</taxon>
        <taxon>Deinococcales</taxon>
        <taxon>Deinococcaceae</taxon>
        <taxon>Deinococcus</taxon>
    </lineage>
</organism>
<dbReference type="RefSeq" id="WP_339098346.1">
    <property type="nucleotide sequence ID" value="NZ_CP149785.1"/>
</dbReference>
<geneLocation type="plasmid" evidence="1">
    <name>p2</name>
</geneLocation>
<keyword evidence="1" id="KW-0614">Plasmid</keyword>
<accession>A0AAU6Q949</accession>